<gene>
    <name evidence="1" type="ORF">GXW71_10375</name>
</gene>
<protein>
    <submittedName>
        <fullName evidence="1">Uncharacterized protein</fullName>
    </submittedName>
</protein>
<accession>A0ABS5EWT0</accession>
<dbReference type="EMBL" id="JAAGBB010000010">
    <property type="protein sequence ID" value="MBR0664756.1"/>
    <property type="molecule type" value="Genomic_DNA"/>
</dbReference>
<keyword evidence="2" id="KW-1185">Reference proteome</keyword>
<organism evidence="1 2">
    <name type="scientific">Plastoroseomonas hellenica</name>
    <dbReference type="NCBI Taxonomy" id="2687306"/>
    <lineage>
        <taxon>Bacteria</taxon>
        <taxon>Pseudomonadati</taxon>
        <taxon>Pseudomonadota</taxon>
        <taxon>Alphaproteobacteria</taxon>
        <taxon>Acetobacterales</taxon>
        <taxon>Acetobacteraceae</taxon>
        <taxon>Plastoroseomonas</taxon>
    </lineage>
</organism>
<proteinExistence type="predicted"/>
<dbReference type="Proteomes" id="UP001196870">
    <property type="component" value="Unassembled WGS sequence"/>
</dbReference>
<dbReference type="RefSeq" id="WP_211852418.1">
    <property type="nucleotide sequence ID" value="NZ_JAAGBB010000010.1"/>
</dbReference>
<evidence type="ECO:0000313" key="2">
    <source>
        <dbReference type="Proteomes" id="UP001196870"/>
    </source>
</evidence>
<comment type="caution">
    <text evidence="1">The sequence shown here is derived from an EMBL/GenBank/DDBJ whole genome shotgun (WGS) entry which is preliminary data.</text>
</comment>
<sequence length="87" mass="9133">MLTVDALDRKHLGEAAGIVAVASDNGNHDELLVWSAVTLRASRDATGTPRSRPLLRVHVASLSANALRPLIDKIAWLGGAAGITDIL</sequence>
<name>A0ABS5EWT0_9PROT</name>
<reference evidence="2" key="1">
    <citation type="journal article" date="2021" name="Syst. Appl. Microbiol.">
        <title>Roseomonas hellenica sp. nov., isolated from roots of wild-growing Alkanna tinctoria.</title>
        <authorList>
            <person name="Rat A."/>
            <person name="Naranjo H.D."/>
            <person name="Lebbe L."/>
            <person name="Cnockaert M."/>
            <person name="Krigas N."/>
            <person name="Grigoriadou K."/>
            <person name="Maloupa E."/>
            <person name="Willems A."/>
        </authorList>
    </citation>
    <scope>NUCLEOTIDE SEQUENCE [LARGE SCALE GENOMIC DNA]</scope>
    <source>
        <strain evidence="2">LMG 31523</strain>
    </source>
</reference>
<evidence type="ECO:0000313" key="1">
    <source>
        <dbReference type="EMBL" id="MBR0664756.1"/>
    </source>
</evidence>